<organism evidence="1 2">
    <name type="scientific">Thermithiobacillus plumbiphilus</name>
    <dbReference type="NCBI Taxonomy" id="1729899"/>
    <lineage>
        <taxon>Bacteria</taxon>
        <taxon>Pseudomonadati</taxon>
        <taxon>Pseudomonadota</taxon>
        <taxon>Acidithiobacillia</taxon>
        <taxon>Acidithiobacillales</taxon>
        <taxon>Thermithiobacillaceae</taxon>
        <taxon>Thermithiobacillus</taxon>
    </lineage>
</organism>
<keyword evidence="2" id="KW-1185">Reference proteome</keyword>
<accession>A0ABU9D5J4</accession>
<dbReference type="RefSeq" id="WP_341369884.1">
    <property type="nucleotide sequence ID" value="NZ_JBBPCO010000002.1"/>
</dbReference>
<comment type="caution">
    <text evidence="1">The sequence shown here is derived from an EMBL/GenBank/DDBJ whole genome shotgun (WGS) entry which is preliminary data.</text>
</comment>
<dbReference type="EMBL" id="JBBPCO010000002">
    <property type="protein sequence ID" value="MEK8088819.1"/>
    <property type="molecule type" value="Genomic_DNA"/>
</dbReference>
<dbReference type="Proteomes" id="UP001446205">
    <property type="component" value="Unassembled WGS sequence"/>
</dbReference>
<sequence>MYKRRARLLFVHPLDREKARQASEIATQLGQDWLESRGTCYADHIGNLDSTGNRDWADLVIHLGALPAGALPLAPHAQLRCWQLTEDSDWPARLSHKIQGVIGGLRLLARLDAGNDAFGEDPHQK</sequence>
<proteinExistence type="predicted"/>
<gene>
    <name evidence="1" type="ORF">WOB96_03490</name>
</gene>
<evidence type="ECO:0000313" key="2">
    <source>
        <dbReference type="Proteomes" id="UP001446205"/>
    </source>
</evidence>
<name>A0ABU9D5J4_9PROT</name>
<protein>
    <submittedName>
        <fullName evidence="1">Uncharacterized protein</fullName>
    </submittedName>
</protein>
<evidence type="ECO:0000313" key="1">
    <source>
        <dbReference type="EMBL" id="MEK8088819.1"/>
    </source>
</evidence>
<reference evidence="1 2" key="1">
    <citation type="submission" date="2024-04" db="EMBL/GenBank/DDBJ databases">
        <authorList>
            <person name="Abashina T."/>
            <person name="Shaikin A."/>
        </authorList>
    </citation>
    <scope>NUCLEOTIDE SEQUENCE [LARGE SCALE GENOMIC DNA]</scope>
    <source>
        <strain evidence="1 2">AAFK</strain>
    </source>
</reference>